<accession>A0A7J6X095</accession>
<gene>
    <name evidence="1" type="ORF">FRX31_007263</name>
</gene>
<dbReference type="EMBL" id="JABWDY010007188">
    <property type="protein sequence ID" value="KAF5203149.1"/>
    <property type="molecule type" value="Genomic_DNA"/>
</dbReference>
<dbReference type="Proteomes" id="UP000554482">
    <property type="component" value="Unassembled WGS sequence"/>
</dbReference>
<proteinExistence type="predicted"/>
<sequence>MISFCAITSNCVSIGWSSSSWFEQMGFVFPRVTRSEVCSARSFKQNKIPKASLSTSGIKSFSTPVFTSSNKVVLAFSYDGGL</sequence>
<keyword evidence="2" id="KW-1185">Reference proteome</keyword>
<name>A0A7J6X095_THATH</name>
<organism evidence="1 2">
    <name type="scientific">Thalictrum thalictroides</name>
    <name type="common">Rue-anemone</name>
    <name type="synonym">Anemone thalictroides</name>
    <dbReference type="NCBI Taxonomy" id="46969"/>
    <lineage>
        <taxon>Eukaryota</taxon>
        <taxon>Viridiplantae</taxon>
        <taxon>Streptophyta</taxon>
        <taxon>Embryophyta</taxon>
        <taxon>Tracheophyta</taxon>
        <taxon>Spermatophyta</taxon>
        <taxon>Magnoliopsida</taxon>
        <taxon>Ranunculales</taxon>
        <taxon>Ranunculaceae</taxon>
        <taxon>Thalictroideae</taxon>
        <taxon>Thalictrum</taxon>
    </lineage>
</organism>
<protein>
    <submittedName>
        <fullName evidence="1">Uncharacterized protein</fullName>
    </submittedName>
</protein>
<evidence type="ECO:0000313" key="2">
    <source>
        <dbReference type="Proteomes" id="UP000554482"/>
    </source>
</evidence>
<comment type="caution">
    <text evidence="1">The sequence shown here is derived from an EMBL/GenBank/DDBJ whole genome shotgun (WGS) entry which is preliminary data.</text>
</comment>
<dbReference type="AlphaFoldDB" id="A0A7J6X095"/>
<reference evidence="1 2" key="1">
    <citation type="submission" date="2020-06" db="EMBL/GenBank/DDBJ databases">
        <title>Transcriptomic and genomic resources for Thalictrum thalictroides and T. hernandezii: Facilitating candidate gene discovery in an emerging model plant lineage.</title>
        <authorList>
            <person name="Arias T."/>
            <person name="Riano-Pachon D.M."/>
            <person name="Di Stilio V.S."/>
        </authorList>
    </citation>
    <scope>NUCLEOTIDE SEQUENCE [LARGE SCALE GENOMIC DNA]</scope>
    <source>
        <strain evidence="2">cv. WT478/WT964</strain>
        <tissue evidence="1">Leaves</tissue>
    </source>
</reference>
<evidence type="ECO:0000313" key="1">
    <source>
        <dbReference type="EMBL" id="KAF5203149.1"/>
    </source>
</evidence>